<evidence type="ECO:0000313" key="12">
    <source>
        <dbReference type="Proteomes" id="UP000192578"/>
    </source>
</evidence>
<feature type="transmembrane region" description="Helical" evidence="9">
    <location>
        <begin position="258"/>
        <end position="281"/>
    </location>
</feature>
<dbReference type="PANTHER" id="PTHR24243:SF233">
    <property type="entry name" value="THYROTROPIN-RELEASING HORMONE RECEPTOR"/>
    <property type="match status" value="1"/>
</dbReference>
<evidence type="ECO:0000256" key="7">
    <source>
        <dbReference type="ARBA" id="ARBA00023224"/>
    </source>
</evidence>
<keyword evidence="4" id="KW-0297">G-protein coupled receptor</keyword>
<evidence type="ECO:0000313" key="11">
    <source>
        <dbReference type="EMBL" id="OWA50238.1"/>
    </source>
</evidence>
<dbReference type="GO" id="GO:0005886">
    <property type="term" value="C:plasma membrane"/>
    <property type="evidence" value="ECO:0007669"/>
    <property type="project" value="TreeGrafter"/>
</dbReference>
<dbReference type="Gene3D" id="1.20.1070.10">
    <property type="entry name" value="Rhodopsin 7-helix transmembrane proteins"/>
    <property type="match status" value="1"/>
</dbReference>
<dbReference type="GO" id="GO:0004930">
    <property type="term" value="F:G protein-coupled receptor activity"/>
    <property type="evidence" value="ECO:0007669"/>
    <property type="project" value="UniProtKB-KW"/>
</dbReference>
<feature type="transmembrane region" description="Helical" evidence="9">
    <location>
        <begin position="46"/>
        <end position="71"/>
    </location>
</feature>
<comment type="caution">
    <text evidence="11">The sequence shown here is derived from an EMBL/GenBank/DDBJ whole genome shotgun (WGS) entry which is preliminary data.</text>
</comment>
<evidence type="ECO:0000256" key="3">
    <source>
        <dbReference type="ARBA" id="ARBA00022989"/>
    </source>
</evidence>
<dbReference type="SUPFAM" id="SSF81321">
    <property type="entry name" value="Family A G protein-coupled receptor-like"/>
    <property type="match status" value="1"/>
</dbReference>
<evidence type="ECO:0000256" key="2">
    <source>
        <dbReference type="ARBA" id="ARBA00022692"/>
    </source>
</evidence>
<dbReference type="OrthoDB" id="10011262at2759"/>
<evidence type="ECO:0000256" key="6">
    <source>
        <dbReference type="ARBA" id="ARBA00023170"/>
    </source>
</evidence>
<feature type="transmembrane region" description="Helical" evidence="9">
    <location>
        <begin position="172"/>
        <end position="193"/>
    </location>
</feature>
<evidence type="ECO:0000256" key="4">
    <source>
        <dbReference type="ARBA" id="ARBA00023040"/>
    </source>
</evidence>
<dbReference type="PANTHER" id="PTHR24243">
    <property type="entry name" value="G-PROTEIN COUPLED RECEPTOR"/>
    <property type="match status" value="1"/>
</dbReference>
<comment type="subcellular location">
    <subcellularLocation>
        <location evidence="1">Membrane</location>
        <topology evidence="1">Multi-pass membrane protein</topology>
    </subcellularLocation>
</comment>
<organism evidence="11 12">
    <name type="scientific">Hypsibius exemplaris</name>
    <name type="common">Freshwater tardigrade</name>
    <dbReference type="NCBI Taxonomy" id="2072580"/>
    <lineage>
        <taxon>Eukaryota</taxon>
        <taxon>Metazoa</taxon>
        <taxon>Ecdysozoa</taxon>
        <taxon>Tardigrada</taxon>
        <taxon>Eutardigrada</taxon>
        <taxon>Parachela</taxon>
        <taxon>Hypsibioidea</taxon>
        <taxon>Hypsibiidae</taxon>
        <taxon>Hypsibius</taxon>
    </lineage>
</organism>
<feature type="domain" description="G-protein coupled receptors family 1 profile" evidence="10">
    <location>
        <begin position="64"/>
        <end position="324"/>
    </location>
</feature>
<feature type="compositionally biased region" description="Basic and acidic residues" evidence="8">
    <location>
        <begin position="350"/>
        <end position="359"/>
    </location>
</feature>
<feature type="transmembrane region" description="Helical" evidence="9">
    <location>
        <begin position="304"/>
        <end position="327"/>
    </location>
</feature>
<feature type="region of interest" description="Disordered" evidence="8">
    <location>
        <begin position="343"/>
        <end position="362"/>
    </location>
</feature>
<evidence type="ECO:0000256" key="8">
    <source>
        <dbReference type="SAM" id="MobiDB-lite"/>
    </source>
</evidence>
<name>A0A9X6RJL7_HYPEX</name>
<keyword evidence="3 9" id="KW-1133">Transmembrane helix</keyword>
<dbReference type="Proteomes" id="UP000192578">
    <property type="component" value="Unassembled WGS sequence"/>
</dbReference>
<evidence type="ECO:0000256" key="5">
    <source>
        <dbReference type="ARBA" id="ARBA00023136"/>
    </source>
</evidence>
<keyword evidence="6" id="KW-0675">Receptor</keyword>
<proteinExistence type="predicted"/>
<protein>
    <recommendedName>
        <fullName evidence="10">G-protein coupled receptors family 1 profile domain-containing protein</fullName>
    </recommendedName>
</protein>
<keyword evidence="5 9" id="KW-0472">Membrane</keyword>
<evidence type="ECO:0000256" key="9">
    <source>
        <dbReference type="SAM" id="Phobius"/>
    </source>
</evidence>
<dbReference type="PROSITE" id="PS50262">
    <property type="entry name" value="G_PROTEIN_RECEP_F1_2"/>
    <property type="match status" value="1"/>
</dbReference>
<feature type="transmembrane region" description="Helical" evidence="9">
    <location>
        <begin position="83"/>
        <end position="100"/>
    </location>
</feature>
<keyword evidence="7" id="KW-0807">Transducer</keyword>
<evidence type="ECO:0000256" key="1">
    <source>
        <dbReference type="ARBA" id="ARBA00004141"/>
    </source>
</evidence>
<keyword evidence="2 9" id="KW-0812">Transmembrane</keyword>
<gene>
    <name evidence="11" type="ORF">BV898_14761</name>
</gene>
<keyword evidence="12" id="KW-1185">Reference proteome</keyword>
<dbReference type="AlphaFoldDB" id="A0A9X6RJL7"/>
<evidence type="ECO:0000259" key="10">
    <source>
        <dbReference type="PROSITE" id="PS50262"/>
    </source>
</evidence>
<reference evidence="12" key="1">
    <citation type="submission" date="2017-01" db="EMBL/GenBank/DDBJ databases">
        <title>Comparative genomics of anhydrobiosis in the tardigrade Hypsibius dujardini.</title>
        <authorList>
            <person name="Yoshida Y."/>
            <person name="Koutsovoulos G."/>
            <person name="Laetsch D."/>
            <person name="Stevens L."/>
            <person name="Kumar S."/>
            <person name="Horikawa D."/>
            <person name="Ishino K."/>
            <person name="Komine S."/>
            <person name="Tomita M."/>
            <person name="Blaxter M."/>
            <person name="Arakawa K."/>
        </authorList>
    </citation>
    <scope>NUCLEOTIDE SEQUENCE [LARGE SCALE GENOMIC DNA]</scope>
    <source>
        <strain evidence="12">Z151</strain>
    </source>
</reference>
<sequence length="383" mass="42431">MTTNTPSKPATWYPIVTNETNTSISPSNCNWPGGELFLGDLGHFPALWITIVNRPILLGLGTIGSLLLLWIQLRDTRKCSANIYLAVMAVCSIFILWAPFPNYLLLVESGNHFTADAWAAHPTLQRFEGFLRFLQESAVCISDCTLVAFSVDRLLCTLRPQRYLNVFTAKQALHIELIIILLMLLWNSAYLGITHHTALSPLIAIWNAIMTTVDAFSFLSVWIIMVTTSVILAFSLVKRGRDKSVIVAESTGSSNGATGSAVLLLCCTVLYSITQLPYIIFKLLAMARESPHCWLNISTRDVTLWLTFGGNLSLVGYSIHFYVFYIFSSSFRQRVHSLCSSSSNGAGTDDAIHSNDSSKRPLQAQEIAYRKHDAAAEVPETDV</sequence>
<dbReference type="InterPro" id="IPR017452">
    <property type="entry name" value="GPCR_Rhodpsn_7TM"/>
</dbReference>
<dbReference type="EMBL" id="MTYJ01000186">
    <property type="protein sequence ID" value="OWA50238.1"/>
    <property type="molecule type" value="Genomic_DNA"/>
</dbReference>
<accession>A0A9X6RJL7</accession>
<feature type="transmembrane region" description="Helical" evidence="9">
    <location>
        <begin position="213"/>
        <end position="237"/>
    </location>
</feature>